<dbReference type="EMBL" id="FOHU01000002">
    <property type="protein sequence ID" value="SES84527.1"/>
    <property type="molecule type" value="Genomic_DNA"/>
</dbReference>
<dbReference type="Proteomes" id="UP000199568">
    <property type="component" value="Unassembled WGS sequence"/>
</dbReference>
<organism evidence="2 3">
    <name type="scientific">Natronincola peptidivorans</name>
    <dbReference type="NCBI Taxonomy" id="426128"/>
    <lineage>
        <taxon>Bacteria</taxon>
        <taxon>Bacillati</taxon>
        <taxon>Bacillota</taxon>
        <taxon>Clostridia</taxon>
        <taxon>Peptostreptococcales</taxon>
        <taxon>Natronincolaceae</taxon>
        <taxon>Natronincola</taxon>
    </lineage>
</organism>
<dbReference type="Pfam" id="PF16363">
    <property type="entry name" value="GDP_Man_Dehyd"/>
    <property type="match status" value="1"/>
</dbReference>
<dbReference type="InterPro" id="IPR026390">
    <property type="entry name" value="LegB-like"/>
</dbReference>
<protein>
    <submittedName>
        <fullName evidence="2">NAD dependent epimerase/dehydratase, LLPSF_EDH_00030 family</fullName>
    </submittedName>
</protein>
<dbReference type="GO" id="GO:0016831">
    <property type="term" value="F:carboxy-lyase activity"/>
    <property type="evidence" value="ECO:0007669"/>
    <property type="project" value="InterPro"/>
</dbReference>
<feature type="domain" description="NAD(P)-binding" evidence="1">
    <location>
        <begin position="9"/>
        <end position="312"/>
    </location>
</feature>
<evidence type="ECO:0000259" key="1">
    <source>
        <dbReference type="Pfam" id="PF16363"/>
    </source>
</evidence>
<dbReference type="SUPFAM" id="SSF51735">
    <property type="entry name" value="NAD(P)-binding Rossmann-fold domains"/>
    <property type="match status" value="1"/>
</dbReference>
<gene>
    <name evidence="2" type="ORF">SAMN05660297_00697</name>
</gene>
<evidence type="ECO:0000313" key="3">
    <source>
        <dbReference type="Proteomes" id="UP000199568"/>
    </source>
</evidence>
<dbReference type="NCBIfam" id="TIGR04180">
    <property type="entry name" value="EDH_00030"/>
    <property type="match status" value="1"/>
</dbReference>
<accession>A0A1H9ZRX6</accession>
<dbReference type="RefSeq" id="WP_090439374.1">
    <property type="nucleotide sequence ID" value="NZ_FOHU01000002.1"/>
</dbReference>
<dbReference type="OrthoDB" id="142826at2"/>
<dbReference type="Gene3D" id="3.90.25.10">
    <property type="entry name" value="UDP-galactose 4-epimerase, domain 1"/>
    <property type="match status" value="1"/>
</dbReference>
<dbReference type="PANTHER" id="PTHR43000">
    <property type="entry name" value="DTDP-D-GLUCOSE 4,6-DEHYDRATASE-RELATED"/>
    <property type="match status" value="1"/>
</dbReference>
<sequence>MQLKNKKVLVTGAEGFIGSHLVERLVELGAEVTAFTLYNSFNSWGWLDTLDEKYKKHMEVFTGDARDENSVRKAVEDKDIVFHLAALIAIPYSYYAPASYVDTNVKGTLNVLQACRDFMIEKMIHTSTSEVYGTAKYVPIDEEHPLQGQSPYSASKIAADMMAESYYRSFKTPVAIMRPFNTYGPRQSARAVIPTIISQILSGAKEIQLGSLLPTRDFNYVKDTVEGFIQVAENDKTIGTIMNIGTGKEISIGHLTEKIIGLIGRDVKISCQEERLRPEKSEVNRLCACNKKVSEITNWKPKYTLDEGLKETIDWIEKNIHYFKSDIYNV</sequence>
<reference evidence="2 3" key="1">
    <citation type="submission" date="2016-10" db="EMBL/GenBank/DDBJ databases">
        <authorList>
            <person name="de Groot N.N."/>
        </authorList>
    </citation>
    <scope>NUCLEOTIDE SEQUENCE [LARGE SCALE GENOMIC DNA]</scope>
    <source>
        <strain evidence="2 3">DSM 18979</strain>
    </source>
</reference>
<keyword evidence="3" id="KW-1185">Reference proteome</keyword>
<proteinExistence type="predicted"/>
<dbReference type="AlphaFoldDB" id="A0A1H9ZRX6"/>
<name>A0A1H9ZRX6_9FIRM</name>
<dbReference type="STRING" id="426128.SAMN05660297_00697"/>
<evidence type="ECO:0000313" key="2">
    <source>
        <dbReference type="EMBL" id="SES84527.1"/>
    </source>
</evidence>
<dbReference type="InterPro" id="IPR036291">
    <property type="entry name" value="NAD(P)-bd_dom_sf"/>
</dbReference>
<dbReference type="Gene3D" id="3.40.50.720">
    <property type="entry name" value="NAD(P)-binding Rossmann-like Domain"/>
    <property type="match status" value="1"/>
</dbReference>
<dbReference type="InterPro" id="IPR045869">
    <property type="entry name" value="Arna-like_SDR_e"/>
</dbReference>
<dbReference type="InterPro" id="IPR016040">
    <property type="entry name" value="NAD(P)-bd_dom"/>
</dbReference>
<dbReference type="CDD" id="cd05257">
    <property type="entry name" value="Arna_like_SDR_e"/>
    <property type="match status" value="1"/>
</dbReference>